<dbReference type="EMBL" id="JBHSMQ010000005">
    <property type="protein sequence ID" value="MFC5456094.1"/>
    <property type="molecule type" value="Genomic_DNA"/>
</dbReference>
<dbReference type="Gene3D" id="2.60.200.20">
    <property type="match status" value="1"/>
</dbReference>
<organism evidence="4 5">
    <name type="scientific">Prosthecobacter fluviatilis</name>
    <dbReference type="NCBI Taxonomy" id="445931"/>
    <lineage>
        <taxon>Bacteria</taxon>
        <taxon>Pseudomonadati</taxon>
        <taxon>Verrucomicrobiota</taxon>
        <taxon>Verrucomicrobiia</taxon>
        <taxon>Verrucomicrobiales</taxon>
        <taxon>Verrucomicrobiaceae</taxon>
        <taxon>Prosthecobacter</taxon>
    </lineage>
</organism>
<accession>A0ABW0KRU0</accession>
<feature type="region of interest" description="Disordered" evidence="1">
    <location>
        <begin position="140"/>
        <end position="179"/>
    </location>
</feature>
<feature type="domain" description="FHA" evidence="3">
    <location>
        <begin position="55"/>
        <end position="104"/>
    </location>
</feature>
<dbReference type="InterPro" id="IPR008984">
    <property type="entry name" value="SMAD_FHA_dom_sf"/>
</dbReference>
<keyword evidence="2" id="KW-1133">Transmembrane helix</keyword>
<evidence type="ECO:0000256" key="2">
    <source>
        <dbReference type="SAM" id="Phobius"/>
    </source>
</evidence>
<dbReference type="PROSITE" id="PS50006">
    <property type="entry name" value="FHA_DOMAIN"/>
    <property type="match status" value="1"/>
</dbReference>
<comment type="caution">
    <text evidence="4">The sequence shown here is derived from an EMBL/GenBank/DDBJ whole genome shotgun (WGS) entry which is preliminary data.</text>
</comment>
<keyword evidence="2" id="KW-0812">Transmembrane</keyword>
<keyword evidence="5" id="KW-1185">Reference proteome</keyword>
<evidence type="ECO:0000259" key="3">
    <source>
        <dbReference type="PROSITE" id="PS50006"/>
    </source>
</evidence>
<protein>
    <submittedName>
        <fullName evidence="4">FHA domain-containing protein</fullName>
    </submittedName>
</protein>
<dbReference type="SMART" id="SM00240">
    <property type="entry name" value="FHA"/>
    <property type="match status" value="1"/>
</dbReference>
<dbReference type="PANTHER" id="PTHR23308">
    <property type="entry name" value="NUCLEAR INHIBITOR OF PROTEIN PHOSPHATASE-1"/>
    <property type="match status" value="1"/>
</dbReference>
<sequence length="249" mass="26582">MHQENPKILCCCSCPSWFYEYLLPSIPPLLFMASVVFYMEDGTTLVHKLESDVATTIGRHPDNDVVLTCPSSSGRHAVIKVSESGVYVQDLGSSNGTRVNGAEIEEALLKDGDRVGFGDVQSVFYAGDAPSVLEEKPVAAPRLSSSLPPPAPINADPSRPAAAAAKPLPAGRPLSPVRRAYGKPAAGSYPDTSESGCMTGIIVTGMFVIAFVVGLAMRHSKEMNGNLFEDLKDKAFGSMPKIKIERKAE</sequence>
<dbReference type="Pfam" id="PF00498">
    <property type="entry name" value="FHA"/>
    <property type="match status" value="1"/>
</dbReference>
<name>A0ABW0KRU0_9BACT</name>
<evidence type="ECO:0000313" key="5">
    <source>
        <dbReference type="Proteomes" id="UP001596052"/>
    </source>
</evidence>
<dbReference type="CDD" id="cd00060">
    <property type="entry name" value="FHA"/>
    <property type="match status" value="1"/>
</dbReference>
<dbReference type="SUPFAM" id="SSF49879">
    <property type="entry name" value="SMAD/FHA domain"/>
    <property type="match status" value="1"/>
</dbReference>
<dbReference type="RefSeq" id="WP_377168001.1">
    <property type="nucleotide sequence ID" value="NZ_JBHSMQ010000005.1"/>
</dbReference>
<dbReference type="InterPro" id="IPR050923">
    <property type="entry name" value="Cell_Proc_Reg/RNA_Proc"/>
</dbReference>
<gene>
    <name evidence="4" type="ORF">ACFQDI_14620</name>
</gene>
<feature type="transmembrane region" description="Helical" evidence="2">
    <location>
        <begin position="198"/>
        <end position="217"/>
    </location>
</feature>
<reference evidence="5" key="1">
    <citation type="journal article" date="2019" name="Int. J. Syst. Evol. Microbiol.">
        <title>The Global Catalogue of Microorganisms (GCM) 10K type strain sequencing project: providing services to taxonomists for standard genome sequencing and annotation.</title>
        <authorList>
            <consortium name="The Broad Institute Genomics Platform"/>
            <consortium name="The Broad Institute Genome Sequencing Center for Infectious Disease"/>
            <person name="Wu L."/>
            <person name="Ma J."/>
        </authorList>
    </citation>
    <scope>NUCLEOTIDE SEQUENCE [LARGE SCALE GENOMIC DNA]</scope>
    <source>
        <strain evidence="5">CGMCC 4.1469</strain>
    </source>
</reference>
<feature type="compositionally biased region" description="Low complexity" evidence="1">
    <location>
        <begin position="155"/>
        <end position="173"/>
    </location>
</feature>
<dbReference type="Proteomes" id="UP001596052">
    <property type="component" value="Unassembled WGS sequence"/>
</dbReference>
<proteinExistence type="predicted"/>
<keyword evidence="2" id="KW-0472">Membrane</keyword>
<evidence type="ECO:0000313" key="4">
    <source>
        <dbReference type="EMBL" id="MFC5456094.1"/>
    </source>
</evidence>
<evidence type="ECO:0000256" key="1">
    <source>
        <dbReference type="SAM" id="MobiDB-lite"/>
    </source>
</evidence>
<dbReference type="InterPro" id="IPR000253">
    <property type="entry name" value="FHA_dom"/>
</dbReference>